<evidence type="ECO:0000256" key="1">
    <source>
        <dbReference type="SAM" id="MobiDB-lite"/>
    </source>
</evidence>
<dbReference type="AlphaFoldDB" id="A0A0F9SR15"/>
<proteinExistence type="predicted"/>
<dbReference type="EMBL" id="LAZR01001766">
    <property type="protein sequence ID" value="KKN39421.1"/>
    <property type="molecule type" value="Genomic_DNA"/>
</dbReference>
<organism evidence="2">
    <name type="scientific">marine sediment metagenome</name>
    <dbReference type="NCBI Taxonomy" id="412755"/>
    <lineage>
        <taxon>unclassified sequences</taxon>
        <taxon>metagenomes</taxon>
        <taxon>ecological metagenomes</taxon>
    </lineage>
</organism>
<accession>A0A0F9SR15</accession>
<feature type="region of interest" description="Disordered" evidence="1">
    <location>
        <begin position="1"/>
        <end position="23"/>
    </location>
</feature>
<gene>
    <name evidence="2" type="ORF">LCGC14_0743750</name>
</gene>
<name>A0A0F9SR15_9ZZZZ</name>
<protein>
    <submittedName>
        <fullName evidence="2">Uncharacterized protein</fullName>
    </submittedName>
</protein>
<reference evidence="2" key="1">
    <citation type="journal article" date="2015" name="Nature">
        <title>Complex archaea that bridge the gap between prokaryotes and eukaryotes.</title>
        <authorList>
            <person name="Spang A."/>
            <person name="Saw J.H."/>
            <person name="Jorgensen S.L."/>
            <person name="Zaremba-Niedzwiedzka K."/>
            <person name="Martijn J."/>
            <person name="Lind A.E."/>
            <person name="van Eijk R."/>
            <person name="Schleper C."/>
            <person name="Guy L."/>
            <person name="Ettema T.J."/>
        </authorList>
    </citation>
    <scope>NUCLEOTIDE SEQUENCE</scope>
</reference>
<comment type="caution">
    <text evidence="2">The sequence shown here is derived from an EMBL/GenBank/DDBJ whole genome shotgun (WGS) entry which is preliminary data.</text>
</comment>
<evidence type="ECO:0000313" key="2">
    <source>
        <dbReference type="EMBL" id="KKN39421.1"/>
    </source>
</evidence>
<sequence>MSLNASPQYRKQPGQPRLPILDTQHPRIHLSRKRKYSQNRATVFKAINIISEQTLWRNNKAETVYTTVGQVSEQGYRKRARHAVRRFRQLLDDALAIGRYIDREVAQGRYPKTLLHVDDLPEADQFAQGAWEHLPLSDLFESYTLDAPKFQPTTTFGDTVAITVALQSTVLKQPQKPVALNGHHLKFKAQRVGPDTFYLPTGVCRLRQGWRVFIRHEQGVWSDTILDEPAQSIDESLREAWIYFISQLRILSPSAHRLAPVSLQRCFTGIEGGVFLIGRRRIWRFQLRFSQKDHHGRRHNTTVRTWREDTLSDDSLRLALRHLAAMDNYKRHLNLTGSPDSLVTADTTIPLKFWPDKPVIPLFADDLLYEIEQRLPT</sequence>